<keyword evidence="2" id="KW-0732">Signal</keyword>
<sequence>MQAALPKMVLLVLVLEHSAVSRAKCFCRATWPRGNRQKPQGQHQHQKAFPITQPDKQSATAFHHHCIPLEWFNKQKQKQFSTTTGSKSSISWAAVIPAPAEIKVLGRGRLQQHHKNMEQPTNLQQQKIPCRSHTHSSLPKYIIQ</sequence>
<dbReference type="AlphaFoldDB" id="A0AAD3S3F4"/>
<feature type="chain" id="PRO_5042010889" description="Secreted protein" evidence="2">
    <location>
        <begin position="24"/>
        <end position="144"/>
    </location>
</feature>
<protein>
    <recommendedName>
        <fullName evidence="5">Secreted protein</fullName>
    </recommendedName>
</protein>
<reference evidence="3" key="1">
    <citation type="submission" date="2023-05" db="EMBL/GenBank/DDBJ databases">
        <title>Nepenthes gracilis genome sequencing.</title>
        <authorList>
            <person name="Fukushima K."/>
        </authorList>
    </citation>
    <scope>NUCLEOTIDE SEQUENCE</scope>
    <source>
        <strain evidence="3">SING2019-196</strain>
    </source>
</reference>
<evidence type="ECO:0000256" key="2">
    <source>
        <dbReference type="SAM" id="SignalP"/>
    </source>
</evidence>
<evidence type="ECO:0008006" key="5">
    <source>
        <dbReference type="Google" id="ProtNLM"/>
    </source>
</evidence>
<organism evidence="3 4">
    <name type="scientific">Nepenthes gracilis</name>
    <name type="common">Slender pitcher plant</name>
    <dbReference type="NCBI Taxonomy" id="150966"/>
    <lineage>
        <taxon>Eukaryota</taxon>
        <taxon>Viridiplantae</taxon>
        <taxon>Streptophyta</taxon>
        <taxon>Embryophyta</taxon>
        <taxon>Tracheophyta</taxon>
        <taxon>Spermatophyta</taxon>
        <taxon>Magnoliopsida</taxon>
        <taxon>eudicotyledons</taxon>
        <taxon>Gunneridae</taxon>
        <taxon>Pentapetalae</taxon>
        <taxon>Caryophyllales</taxon>
        <taxon>Nepenthaceae</taxon>
        <taxon>Nepenthes</taxon>
    </lineage>
</organism>
<comment type="caution">
    <text evidence="3">The sequence shown here is derived from an EMBL/GenBank/DDBJ whole genome shotgun (WGS) entry which is preliminary data.</text>
</comment>
<feature type="signal peptide" evidence="2">
    <location>
        <begin position="1"/>
        <end position="23"/>
    </location>
</feature>
<proteinExistence type="predicted"/>
<evidence type="ECO:0000313" key="4">
    <source>
        <dbReference type="Proteomes" id="UP001279734"/>
    </source>
</evidence>
<evidence type="ECO:0000256" key="1">
    <source>
        <dbReference type="SAM" id="MobiDB-lite"/>
    </source>
</evidence>
<keyword evidence="4" id="KW-1185">Reference proteome</keyword>
<name>A0AAD3S3F4_NEPGR</name>
<feature type="region of interest" description="Disordered" evidence="1">
    <location>
        <begin position="114"/>
        <end position="144"/>
    </location>
</feature>
<dbReference type="EMBL" id="BSYO01000004">
    <property type="protein sequence ID" value="GMH03497.1"/>
    <property type="molecule type" value="Genomic_DNA"/>
</dbReference>
<evidence type="ECO:0000313" key="3">
    <source>
        <dbReference type="EMBL" id="GMH03497.1"/>
    </source>
</evidence>
<dbReference type="Proteomes" id="UP001279734">
    <property type="component" value="Unassembled WGS sequence"/>
</dbReference>
<accession>A0AAD3S3F4</accession>
<feature type="compositionally biased region" description="Polar residues" evidence="1">
    <location>
        <begin position="118"/>
        <end position="127"/>
    </location>
</feature>
<gene>
    <name evidence="3" type="ORF">Nepgr_005336</name>
</gene>